<feature type="region of interest" description="Disordered" evidence="1">
    <location>
        <begin position="232"/>
        <end position="268"/>
    </location>
</feature>
<dbReference type="RefSeq" id="WP_149356202.1">
    <property type="nucleotide sequence ID" value="NZ_BKBW01000006.1"/>
</dbReference>
<sequence length="268" mass="29488">MADSSIGSSATSLPARPELSVDHGTITTTSLQIAEHFSKRHADVIRAIKRLDAPAEFTERNFALSDFTDSTGRTLPAYRITRDGFTLLAMGFTGKEAQRWKVAYIDAFNRMEAALHQPADTQRMELAFSLAAEAAAQVHRTVFNAVMQGDPDEWQHSRYLLNLNYDSQGRPTQPHAQPIATDQMVVSFNSLPQRIADGEIMAATDAQLATLATACTQRLTQRAQHREKQVTLPIYPGNSPGQRLASAPALSAKQPPAPDEGLLRMTFR</sequence>
<proteinExistence type="predicted"/>
<name>A0A5A7MHW0_COMTE</name>
<evidence type="ECO:0000313" key="2">
    <source>
        <dbReference type="EMBL" id="GEQ76459.1"/>
    </source>
</evidence>
<dbReference type="Pfam" id="PF09669">
    <property type="entry name" value="Phage_pRha"/>
    <property type="match status" value="1"/>
</dbReference>
<comment type="caution">
    <text evidence="2">The sequence shown here is derived from an EMBL/GenBank/DDBJ whole genome shotgun (WGS) entry which is preliminary data.</text>
</comment>
<evidence type="ECO:0000256" key="1">
    <source>
        <dbReference type="SAM" id="MobiDB-lite"/>
    </source>
</evidence>
<protein>
    <recommendedName>
        <fullName evidence="4">Phage regulatory protein, Rha family</fullName>
    </recommendedName>
</protein>
<dbReference type="Proteomes" id="UP000323105">
    <property type="component" value="Unassembled WGS sequence"/>
</dbReference>
<reference evidence="2 3" key="1">
    <citation type="journal article" date="2019" name="Microbiol. Resour. Announc.">
        <title>Draft Genome Sequence of Comamonas testosteroni TA441, a Bacterium That Has a Cryptic Phenol Degradation Gene Cluster.</title>
        <authorList>
            <person name="Arai H."/>
            <person name="Ishii M."/>
        </authorList>
    </citation>
    <scope>NUCLEOTIDE SEQUENCE [LARGE SCALE GENOMIC DNA]</scope>
    <source>
        <strain evidence="2 3">TA441</strain>
    </source>
</reference>
<evidence type="ECO:0008006" key="4">
    <source>
        <dbReference type="Google" id="ProtNLM"/>
    </source>
</evidence>
<evidence type="ECO:0000313" key="3">
    <source>
        <dbReference type="Proteomes" id="UP000323105"/>
    </source>
</evidence>
<accession>A0A5A7MHW0</accession>
<dbReference type="InterPro" id="IPR014054">
    <property type="entry name" value="Phage_regulatory_Rha"/>
</dbReference>
<dbReference type="NCBIfam" id="TIGR02681">
    <property type="entry name" value="phage_pRha"/>
    <property type="match status" value="1"/>
</dbReference>
<organism evidence="2 3">
    <name type="scientific">Comamonas testosteroni</name>
    <name type="common">Pseudomonas testosteroni</name>
    <dbReference type="NCBI Taxonomy" id="285"/>
    <lineage>
        <taxon>Bacteria</taxon>
        <taxon>Pseudomonadati</taxon>
        <taxon>Pseudomonadota</taxon>
        <taxon>Betaproteobacteria</taxon>
        <taxon>Burkholderiales</taxon>
        <taxon>Comamonadaceae</taxon>
        <taxon>Comamonas</taxon>
    </lineage>
</organism>
<dbReference type="EMBL" id="BKBW01000006">
    <property type="protein sequence ID" value="GEQ76459.1"/>
    <property type="molecule type" value="Genomic_DNA"/>
</dbReference>
<gene>
    <name evidence="2" type="ORF">CTTA_3464</name>
</gene>
<dbReference type="AlphaFoldDB" id="A0A5A7MHW0"/>